<reference evidence="2 3" key="2">
    <citation type="journal article" date="2012" name="PLoS Pathog.">
        <title>Diverse lifestyles and strategies of plant pathogenesis encoded in the genomes of eighteen Dothideomycetes fungi.</title>
        <authorList>
            <person name="Ohm R.A."/>
            <person name="Feau N."/>
            <person name="Henrissat B."/>
            <person name="Schoch C.L."/>
            <person name="Horwitz B.A."/>
            <person name="Barry K.W."/>
            <person name="Condon B.J."/>
            <person name="Copeland A.C."/>
            <person name="Dhillon B."/>
            <person name="Glaser F."/>
            <person name="Hesse C.N."/>
            <person name="Kosti I."/>
            <person name="LaButti K."/>
            <person name="Lindquist E.A."/>
            <person name="Lucas S."/>
            <person name="Salamov A.A."/>
            <person name="Bradshaw R.E."/>
            <person name="Ciuffetti L."/>
            <person name="Hamelin R.C."/>
            <person name="Kema G.H.J."/>
            <person name="Lawrence C."/>
            <person name="Scott J.A."/>
            <person name="Spatafora J.W."/>
            <person name="Turgeon B.G."/>
            <person name="de Wit P.J.G.M."/>
            <person name="Zhong S."/>
            <person name="Goodwin S.B."/>
            <person name="Grigoriev I.V."/>
        </authorList>
    </citation>
    <scope>NUCLEOTIDE SEQUENCE [LARGE SCALE GENOMIC DNA]</scope>
    <source>
        <strain evidence="3">NZE10 / CBS 128990</strain>
    </source>
</reference>
<organism evidence="2 3">
    <name type="scientific">Dothistroma septosporum (strain NZE10 / CBS 128990)</name>
    <name type="common">Red band needle blight fungus</name>
    <name type="synonym">Mycosphaerella pini</name>
    <dbReference type="NCBI Taxonomy" id="675120"/>
    <lineage>
        <taxon>Eukaryota</taxon>
        <taxon>Fungi</taxon>
        <taxon>Dikarya</taxon>
        <taxon>Ascomycota</taxon>
        <taxon>Pezizomycotina</taxon>
        <taxon>Dothideomycetes</taxon>
        <taxon>Dothideomycetidae</taxon>
        <taxon>Mycosphaerellales</taxon>
        <taxon>Mycosphaerellaceae</taxon>
        <taxon>Dothistroma</taxon>
    </lineage>
</organism>
<dbReference type="Proteomes" id="UP000016933">
    <property type="component" value="Unassembled WGS sequence"/>
</dbReference>
<evidence type="ECO:0000313" key="2">
    <source>
        <dbReference type="EMBL" id="EME49023.1"/>
    </source>
</evidence>
<keyword evidence="3" id="KW-1185">Reference proteome</keyword>
<proteinExistence type="predicted"/>
<dbReference type="EMBL" id="KB446535">
    <property type="protein sequence ID" value="EME49023.1"/>
    <property type="molecule type" value="Genomic_DNA"/>
</dbReference>
<dbReference type="AlphaFoldDB" id="N1Q182"/>
<reference evidence="3" key="1">
    <citation type="journal article" date="2012" name="PLoS Genet.">
        <title>The genomes of the fungal plant pathogens Cladosporium fulvum and Dothistroma septosporum reveal adaptation to different hosts and lifestyles but also signatures of common ancestry.</title>
        <authorList>
            <person name="de Wit P.J.G.M."/>
            <person name="van der Burgt A."/>
            <person name="Oekmen B."/>
            <person name="Stergiopoulos I."/>
            <person name="Abd-Elsalam K.A."/>
            <person name="Aerts A.L."/>
            <person name="Bahkali A.H."/>
            <person name="Beenen H.G."/>
            <person name="Chettri P."/>
            <person name="Cox M.P."/>
            <person name="Datema E."/>
            <person name="de Vries R.P."/>
            <person name="Dhillon B."/>
            <person name="Ganley A.R."/>
            <person name="Griffiths S.A."/>
            <person name="Guo Y."/>
            <person name="Hamelin R.C."/>
            <person name="Henrissat B."/>
            <person name="Kabir M.S."/>
            <person name="Jashni M.K."/>
            <person name="Kema G."/>
            <person name="Klaubauf S."/>
            <person name="Lapidus A."/>
            <person name="Levasseur A."/>
            <person name="Lindquist E."/>
            <person name="Mehrabi R."/>
            <person name="Ohm R.A."/>
            <person name="Owen T.J."/>
            <person name="Salamov A."/>
            <person name="Schwelm A."/>
            <person name="Schijlen E."/>
            <person name="Sun H."/>
            <person name="van den Burg H.A."/>
            <person name="van Ham R.C.H.J."/>
            <person name="Zhang S."/>
            <person name="Goodwin S.B."/>
            <person name="Grigoriev I.V."/>
            <person name="Collemare J."/>
            <person name="Bradshaw R.E."/>
        </authorList>
    </citation>
    <scope>NUCLEOTIDE SEQUENCE [LARGE SCALE GENOMIC DNA]</scope>
    <source>
        <strain evidence="3">NZE10 / CBS 128990</strain>
    </source>
</reference>
<evidence type="ECO:0000256" key="1">
    <source>
        <dbReference type="SAM" id="MobiDB-lite"/>
    </source>
</evidence>
<dbReference type="HOGENOM" id="CLU_2885740_0_0_1"/>
<feature type="region of interest" description="Disordered" evidence="1">
    <location>
        <begin position="21"/>
        <end position="50"/>
    </location>
</feature>
<name>N1Q182_DOTSN</name>
<gene>
    <name evidence="2" type="ORF">DOTSEDRAFT_67907</name>
</gene>
<sequence>MRESASRPRIMDTVSFIHMSERGTSVPHRRWNSRQGYNPRSDGDGGSQELYTAHQEAYVVNVV</sequence>
<accession>N1Q182</accession>
<protein>
    <submittedName>
        <fullName evidence="2">Uncharacterized protein</fullName>
    </submittedName>
</protein>
<evidence type="ECO:0000313" key="3">
    <source>
        <dbReference type="Proteomes" id="UP000016933"/>
    </source>
</evidence>